<keyword evidence="1" id="KW-1133">Transmembrane helix</keyword>
<proteinExistence type="predicted"/>
<protein>
    <submittedName>
        <fullName evidence="2">Uncharacterized protein</fullName>
    </submittedName>
</protein>
<keyword evidence="3" id="KW-1185">Reference proteome</keyword>
<dbReference type="EMBL" id="BTGU01000056">
    <property type="protein sequence ID" value="GMN55259.1"/>
    <property type="molecule type" value="Genomic_DNA"/>
</dbReference>
<reference evidence="2" key="1">
    <citation type="submission" date="2023-07" db="EMBL/GenBank/DDBJ databases">
        <title>draft genome sequence of fig (Ficus carica).</title>
        <authorList>
            <person name="Takahashi T."/>
            <person name="Nishimura K."/>
        </authorList>
    </citation>
    <scope>NUCLEOTIDE SEQUENCE</scope>
</reference>
<sequence>METFLVLGISKGLEEKSSSESRERLPVPTLRSLFCRRYSDPSKLIITLKSVAGTVSYCFLLTLLSTLYSLLTPKPINQTQRQQQQTRILTPLTVKRS</sequence>
<feature type="transmembrane region" description="Helical" evidence="1">
    <location>
        <begin position="51"/>
        <end position="71"/>
    </location>
</feature>
<organism evidence="2 3">
    <name type="scientific">Ficus carica</name>
    <name type="common">Common fig</name>
    <dbReference type="NCBI Taxonomy" id="3494"/>
    <lineage>
        <taxon>Eukaryota</taxon>
        <taxon>Viridiplantae</taxon>
        <taxon>Streptophyta</taxon>
        <taxon>Embryophyta</taxon>
        <taxon>Tracheophyta</taxon>
        <taxon>Spermatophyta</taxon>
        <taxon>Magnoliopsida</taxon>
        <taxon>eudicotyledons</taxon>
        <taxon>Gunneridae</taxon>
        <taxon>Pentapetalae</taxon>
        <taxon>rosids</taxon>
        <taxon>fabids</taxon>
        <taxon>Rosales</taxon>
        <taxon>Moraceae</taxon>
        <taxon>Ficeae</taxon>
        <taxon>Ficus</taxon>
    </lineage>
</organism>
<dbReference type="AlphaFoldDB" id="A0AA88AGK4"/>
<name>A0AA88AGK4_FICCA</name>
<evidence type="ECO:0000313" key="2">
    <source>
        <dbReference type="EMBL" id="GMN55259.1"/>
    </source>
</evidence>
<dbReference type="Proteomes" id="UP001187192">
    <property type="component" value="Unassembled WGS sequence"/>
</dbReference>
<evidence type="ECO:0000256" key="1">
    <source>
        <dbReference type="SAM" id="Phobius"/>
    </source>
</evidence>
<accession>A0AA88AGK4</accession>
<comment type="caution">
    <text evidence="2">The sequence shown here is derived from an EMBL/GenBank/DDBJ whole genome shotgun (WGS) entry which is preliminary data.</text>
</comment>
<keyword evidence="1" id="KW-0812">Transmembrane</keyword>
<gene>
    <name evidence="2" type="ORF">TIFTF001_024388</name>
</gene>
<evidence type="ECO:0000313" key="3">
    <source>
        <dbReference type="Proteomes" id="UP001187192"/>
    </source>
</evidence>
<keyword evidence="1" id="KW-0472">Membrane</keyword>